<sequence>MRLACLLFVAFAQTIVYAADPPGVTIDKARLERLKATTMPKFDKPIQFDTPEADAILAALEVFPPDNPWNIPVDTWPVASNSAKMIAAIGGNKPLRYSPDMGFVLVPPDQKKIDVKLSAYGEESDKGPYPVPDNVTIEGWPAHFKRGDSALRALTLEDVQRGKPNLDSDRHGIVVDPVNRKLYEFYRLTKTNQGWTAEQASIFDLSTNKLRPDGWTSSDAAGLPIFPSVVRYDELKRGKIEHALRATFQNTRRAYVYPATHFASQKTNENLPRMGERFRLRKDFDTSKFSTETKIILEALKRYGMLNADNGIDWAISVAPDERIPILHEELRKIKGSDFEVVTPPRGYVPPK</sequence>
<name>A0A8E6B592_9BACT</name>
<dbReference type="RefSeq" id="WP_213497257.1">
    <property type="nucleotide sequence ID" value="NZ_CP074694.1"/>
</dbReference>
<proteinExistence type="predicted"/>
<accession>A0A8E6B592</accession>
<dbReference type="EMBL" id="CP074694">
    <property type="protein sequence ID" value="QVL32370.1"/>
    <property type="molecule type" value="Genomic_DNA"/>
</dbReference>
<keyword evidence="1" id="KW-0732">Signal</keyword>
<feature type="chain" id="PRO_5034557005" evidence="1">
    <location>
        <begin position="19"/>
        <end position="352"/>
    </location>
</feature>
<feature type="signal peptide" evidence="1">
    <location>
        <begin position="1"/>
        <end position="18"/>
    </location>
</feature>
<evidence type="ECO:0000256" key="1">
    <source>
        <dbReference type="SAM" id="SignalP"/>
    </source>
</evidence>
<evidence type="ECO:0000313" key="2">
    <source>
        <dbReference type="EMBL" id="QVL32370.1"/>
    </source>
</evidence>
<dbReference type="AlphaFoldDB" id="A0A8E6B592"/>
<dbReference type="Proteomes" id="UP000676194">
    <property type="component" value="Chromosome"/>
</dbReference>
<reference evidence="2" key="1">
    <citation type="submission" date="2021-05" db="EMBL/GenBank/DDBJ databases">
        <title>Complete genome sequence of the cellulolytic planctomycete Telmatocola sphagniphila SP2T and characterization of the first cellulase from planctomycetes.</title>
        <authorList>
            <person name="Rakitin A.L."/>
            <person name="Beletsky A.V."/>
            <person name="Naumoff D.G."/>
            <person name="Kulichevskaya I.S."/>
            <person name="Mardanov A.V."/>
            <person name="Ravin N.V."/>
            <person name="Dedysh S.N."/>
        </authorList>
    </citation>
    <scope>NUCLEOTIDE SEQUENCE</scope>
    <source>
        <strain evidence="2">SP2T</strain>
    </source>
</reference>
<gene>
    <name evidence="2" type="ORF">KIH39_00170</name>
</gene>
<keyword evidence="3" id="KW-1185">Reference proteome</keyword>
<protein>
    <submittedName>
        <fullName evidence="2">Uncharacterized protein</fullName>
    </submittedName>
</protein>
<evidence type="ECO:0000313" key="3">
    <source>
        <dbReference type="Proteomes" id="UP000676194"/>
    </source>
</evidence>
<dbReference type="KEGG" id="tsph:KIH39_00170"/>
<organism evidence="2 3">
    <name type="scientific">Telmatocola sphagniphila</name>
    <dbReference type="NCBI Taxonomy" id="1123043"/>
    <lineage>
        <taxon>Bacteria</taxon>
        <taxon>Pseudomonadati</taxon>
        <taxon>Planctomycetota</taxon>
        <taxon>Planctomycetia</taxon>
        <taxon>Gemmatales</taxon>
        <taxon>Gemmataceae</taxon>
    </lineage>
</organism>